<dbReference type="VEuPathDB" id="FungiDB:TRIVIDRAFT_68986"/>
<feature type="compositionally biased region" description="Basic residues" evidence="2">
    <location>
        <begin position="93"/>
        <end position="102"/>
    </location>
</feature>
<organism evidence="4 5">
    <name type="scientific">Hypocrea virens (strain Gv29-8 / FGSC 10586)</name>
    <name type="common">Gliocladium virens</name>
    <name type="synonym">Trichoderma virens</name>
    <dbReference type="NCBI Taxonomy" id="413071"/>
    <lineage>
        <taxon>Eukaryota</taxon>
        <taxon>Fungi</taxon>
        <taxon>Dikarya</taxon>
        <taxon>Ascomycota</taxon>
        <taxon>Pezizomycotina</taxon>
        <taxon>Sordariomycetes</taxon>
        <taxon>Hypocreomycetidae</taxon>
        <taxon>Hypocreales</taxon>
        <taxon>Hypocreaceae</taxon>
        <taxon>Trichoderma</taxon>
    </lineage>
</organism>
<dbReference type="SUPFAM" id="SSF57667">
    <property type="entry name" value="beta-beta-alpha zinc fingers"/>
    <property type="match status" value="1"/>
</dbReference>
<dbReference type="Gene3D" id="3.30.160.60">
    <property type="entry name" value="Classic Zinc Finger"/>
    <property type="match status" value="2"/>
</dbReference>
<dbReference type="PROSITE" id="PS50157">
    <property type="entry name" value="ZINC_FINGER_C2H2_2"/>
    <property type="match status" value="1"/>
</dbReference>
<keyword evidence="1" id="KW-0863">Zinc-finger</keyword>
<reference evidence="4 5" key="1">
    <citation type="journal article" date="2011" name="Genome Biol.">
        <title>Comparative genome sequence analysis underscores mycoparasitism as the ancestral life style of Trichoderma.</title>
        <authorList>
            <person name="Kubicek C.P."/>
            <person name="Herrera-Estrella A."/>
            <person name="Seidl-Seiboth V."/>
            <person name="Martinez D.A."/>
            <person name="Druzhinina I.S."/>
            <person name="Thon M."/>
            <person name="Zeilinger S."/>
            <person name="Casas-Flores S."/>
            <person name="Horwitz B.A."/>
            <person name="Mukherjee P.K."/>
            <person name="Mukherjee M."/>
            <person name="Kredics L."/>
            <person name="Alcaraz L.D."/>
            <person name="Aerts A."/>
            <person name="Antal Z."/>
            <person name="Atanasova L."/>
            <person name="Cervantes-Badillo M.G."/>
            <person name="Challacombe J."/>
            <person name="Chertkov O."/>
            <person name="McCluskey K."/>
            <person name="Coulpier F."/>
            <person name="Deshpande N."/>
            <person name="von Doehren H."/>
            <person name="Ebbole D.J."/>
            <person name="Esquivel-Naranjo E.U."/>
            <person name="Fekete E."/>
            <person name="Flipphi M."/>
            <person name="Glaser F."/>
            <person name="Gomez-Rodriguez E.Y."/>
            <person name="Gruber S."/>
            <person name="Han C."/>
            <person name="Henrissat B."/>
            <person name="Hermosa R."/>
            <person name="Hernandez-Onate M."/>
            <person name="Karaffa L."/>
            <person name="Kosti I."/>
            <person name="Le Crom S."/>
            <person name="Lindquist E."/>
            <person name="Lucas S."/>
            <person name="Luebeck M."/>
            <person name="Luebeck P.S."/>
            <person name="Margeot A."/>
            <person name="Metz B."/>
            <person name="Misra M."/>
            <person name="Nevalainen H."/>
            <person name="Omann M."/>
            <person name="Packer N."/>
            <person name="Perrone G."/>
            <person name="Uresti-Rivera E.E."/>
            <person name="Salamov A."/>
            <person name="Schmoll M."/>
            <person name="Seiboth B."/>
            <person name="Shapiro H."/>
            <person name="Sukno S."/>
            <person name="Tamayo-Ramos J.A."/>
            <person name="Tisch D."/>
            <person name="Wiest A."/>
            <person name="Wilkinson H.H."/>
            <person name="Zhang M."/>
            <person name="Coutinho P.M."/>
            <person name="Kenerley C.M."/>
            <person name="Monte E."/>
            <person name="Baker S.E."/>
            <person name="Grigoriev I.V."/>
        </authorList>
    </citation>
    <scope>NUCLEOTIDE SEQUENCE [LARGE SCALE GENOMIC DNA]</scope>
    <source>
        <strain evidence="5">Gv29-8 / FGSC 10586</strain>
    </source>
</reference>
<dbReference type="GO" id="GO:0008270">
    <property type="term" value="F:zinc ion binding"/>
    <property type="evidence" value="ECO:0007669"/>
    <property type="project" value="UniProtKB-KW"/>
</dbReference>
<feature type="region of interest" description="Disordered" evidence="2">
    <location>
        <begin position="63"/>
        <end position="102"/>
    </location>
</feature>
<evidence type="ECO:0000256" key="1">
    <source>
        <dbReference type="PROSITE-ProRule" id="PRU00042"/>
    </source>
</evidence>
<evidence type="ECO:0000313" key="4">
    <source>
        <dbReference type="EMBL" id="EHK20450.1"/>
    </source>
</evidence>
<accession>G9MYN6</accession>
<dbReference type="HOGENOM" id="CLU_1190055_0_0_1"/>
<dbReference type="Proteomes" id="UP000007115">
    <property type="component" value="Unassembled WGS sequence"/>
</dbReference>
<gene>
    <name evidence="4" type="ORF">TRIVIDRAFT_68986</name>
</gene>
<evidence type="ECO:0000313" key="5">
    <source>
        <dbReference type="Proteomes" id="UP000007115"/>
    </source>
</evidence>
<dbReference type="Pfam" id="PF00096">
    <property type="entry name" value="zf-C2H2"/>
    <property type="match status" value="1"/>
</dbReference>
<keyword evidence="1" id="KW-0479">Metal-binding</keyword>
<dbReference type="InterPro" id="IPR015318">
    <property type="entry name" value="Znf_GAGA-bd_fac"/>
</dbReference>
<dbReference type="OrthoDB" id="3437960at2759"/>
<evidence type="ECO:0000259" key="3">
    <source>
        <dbReference type="PROSITE" id="PS50157"/>
    </source>
</evidence>
<dbReference type="InterPro" id="IPR013087">
    <property type="entry name" value="Znf_C2H2_type"/>
</dbReference>
<dbReference type="PROSITE" id="PS00028">
    <property type="entry name" value="ZINC_FINGER_C2H2_1"/>
    <property type="match status" value="2"/>
</dbReference>
<feature type="compositionally biased region" description="Polar residues" evidence="2">
    <location>
        <begin position="65"/>
        <end position="78"/>
    </location>
</feature>
<feature type="domain" description="C2H2-type" evidence="3">
    <location>
        <begin position="109"/>
        <end position="139"/>
    </location>
</feature>
<dbReference type="AlphaFoldDB" id="G9MYN6"/>
<sequence>MLCWTQEDTNLVGYTESLDNAAYSAYPWADGGTMPVLSGCVDPHFDNLFFSPQLFNQFIEEDPSEMQQPENEAQTSPMRSREDLYPLNDNSKSKGKTSRKLSARKRRSVVCDWKDCKMVFPRSSDLNKHVQKKHNPHIPCKANQKGYALCAELFSENKDMERHIWARHPGFAEDPANEMRKQGGECPLCGRIIKRKDNIKRHIDEKHLARAYTFERAESYLQFLDKVDSWARP</sequence>
<dbReference type="eggNOG" id="ENOG502RPSV">
    <property type="taxonomic scope" value="Eukaryota"/>
</dbReference>
<dbReference type="EMBL" id="ABDF02000079">
    <property type="protein sequence ID" value="EHK20450.1"/>
    <property type="molecule type" value="Genomic_DNA"/>
</dbReference>
<protein>
    <recommendedName>
        <fullName evidence="3">C2H2-type domain-containing protein</fullName>
    </recommendedName>
</protein>
<dbReference type="SMART" id="SM00355">
    <property type="entry name" value="ZnF_C2H2"/>
    <property type="match status" value="2"/>
</dbReference>
<evidence type="ECO:0000256" key="2">
    <source>
        <dbReference type="SAM" id="MobiDB-lite"/>
    </source>
</evidence>
<keyword evidence="5" id="KW-1185">Reference proteome</keyword>
<comment type="caution">
    <text evidence="4">The sequence shown here is derived from an EMBL/GenBank/DDBJ whole genome shotgun (WGS) entry which is preliminary data.</text>
</comment>
<dbReference type="InParanoid" id="G9MYN6"/>
<dbReference type="InterPro" id="IPR036236">
    <property type="entry name" value="Znf_C2H2_sf"/>
</dbReference>
<name>G9MYN6_HYPVG</name>
<proteinExistence type="predicted"/>
<keyword evidence="1" id="KW-0862">Zinc</keyword>
<dbReference type="RefSeq" id="XP_013954647.1">
    <property type="nucleotide sequence ID" value="XM_014099172.1"/>
</dbReference>
<dbReference type="GeneID" id="25797175"/>
<dbReference type="Pfam" id="PF09237">
    <property type="entry name" value="GAGA"/>
    <property type="match status" value="1"/>
</dbReference>